<evidence type="ECO:0000313" key="2">
    <source>
        <dbReference type="EMBL" id="CAD6341044.1"/>
    </source>
</evidence>
<reference evidence="2" key="1">
    <citation type="submission" date="2020-10" db="EMBL/GenBank/DDBJ databases">
        <authorList>
            <person name="Han B."/>
            <person name="Lu T."/>
            <person name="Zhao Q."/>
            <person name="Huang X."/>
            <person name="Zhao Y."/>
        </authorList>
    </citation>
    <scope>NUCLEOTIDE SEQUENCE</scope>
</reference>
<protein>
    <submittedName>
        <fullName evidence="2">Uncharacterized protein</fullName>
    </submittedName>
</protein>
<feature type="non-terminal residue" evidence="2">
    <location>
        <position position="297"/>
    </location>
</feature>
<keyword evidence="3" id="KW-1185">Reference proteome</keyword>
<gene>
    <name evidence="2" type="ORF">NCGR_LOCUS65142</name>
</gene>
<organism evidence="2 3">
    <name type="scientific">Miscanthus lutarioriparius</name>
    <dbReference type="NCBI Taxonomy" id="422564"/>
    <lineage>
        <taxon>Eukaryota</taxon>
        <taxon>Viridiplantae</taxon>
        <taxon>Streptophyta</taxon>
        <taxon>Embryophyta</taxon>
        <taxon>Tracheophyta</taxon>
        <taxon>Spermatophyta</taxon>
        <taxon>Magnoliopsida</taxon>
        <taxon>Liliopsida</taxon>
        <taxon>Poales</taxon>
        <taxon>Poaceae</taxon>
        <taxon>PACMAD clade</taxon>
        <taxon>Panicoideae</taxon>
        <taxon>Andropogonodae</taxon>
        <taxon>Andropogoneae</taxon>
        <taxon>Saccharinae</taxon>
        <taxon>Miscanthus</taxon>
    </lineage>
</organism>
<feature type="coiled-coil region" evidence="1">
    <location>
        <begin position="18"/>
        <end position="104"/>
    </location>
</feature>
<dbReference type="PANTHER" id="PTHR46681:SF1">
    <property type="entry name" value="KINETOCHORE PROTEIN NDC80 HOMOLOG"/>
    <property type="match status" value="1"/>
</dbReference>
<feature type="non-terminal residue" evidence="2">
    <location>
        <position position="1"/>
    </location>
</feature>
<dbReference type="Proteomes" id="UP000604825">
    <property type="component" value="Unassembled WGS sequence"/>
</dbReference>
<sequence length="297" mass="33102">MDAAAVAALDKEYAQMAGEGSAATVRALEKEVQELETEVNKLTSGPSRRQALESEKEVIIVNAQKYEAVAETWKTKLNESEQALGDLEKELEAKVSDVKATTAENRDLLGQVGAQPLNVSDVKRMHREMKVVEDDTASAEKGTSALEEKDWELETKLVTKLDDLERLAEQCNQAHKRLKSGIDIQYMIHAKGSSPAEMLGTYKTVLKQGHKDWWLTLTRTKGSVSQILKKHETYGEISEKRHQDARLKADKETQAVANALRELVDSMAEHKGFMGTIIAQRRKDLHEAEDYIASLAS</sequence>
<name>A0A811SIF5_9POAL</name>
<dbReference type="PANTHER" id="PTHR46681">
    <property type="entry name" value="KINETOCHORE PROTEIN NDC80 HOMOLOG"/>
    <property type="match status" value="1"/>
</dbReference>
<keyword evidence="1" id="KW-0175">Coiled coil</keyword>
<dbReference type="OrthoDB" id="7459479at2759"/>
<evidence type="ECO:0000313" key="3">
    <source>
        <dbReference type="Proteomes" id="UP000604825"/>
    </source>
</evidence>
<dbReference type="InterPro" id="IPR055307">
    <property type="entry name" value="NDC80_plants"/>
</dbReference>
<proteinExistence type="predicted"/>
<dbReference type="AlphaFoldDB" id="A0A811SIF5"/>
<comment type="caution">
    <text evidence="2">The sequence shown here is derived from an EMBL/GenBank/DDBJ whole genome shotgun (WGS) entry which is preliminary data.</text>
</comment>
<evidence type="ECO:0000256" key="1">
    <source>
        <dbReference type="SAM" id="Coils"/>
    </source>
</evidence>
<accession>A0A811SIF5</accession>
<dbReference type="EMBL" id="CAJGYO010000110">
    <property type="protein sequence ID" value="CAD6341044.1"/>
    <property type="molecule type" value="Genomic_DNA"/>
</dbReference>